<sequence length="88" mass="9965">MTSKLTKKESAWFDEVNAVLARCPSPEKFGFYTIGDRDVSVYDKRKEKEIERLLDARRSSDWCIAVRDADAEIDANIYFPSAVLSTAG</sequence>
<accession>A0A2J5Q0M8</accession>
<evidence type="ECO:0000313" key="2">
    <source>
        <dbReference type="Proteomes" id="UP000234667"/>
    </source>
</evidence>
<dbReference type="Proteomes" id="UP000234667">
    <property type="component" value="Unassembled WGS sequence"/>
</dbReference>
<gene>
    <name evidence="1" type="ORF">CWN49_09335</name>
</gene>
<comment type="caution">
    <text evidence="1">The sequence shown here is derived from an EMBL/GenBank/DDBJ whole genome shotgun (WGS) entry which is preliminary data.</text>
</comment>
<dbReference type="EMBL" id="PIDR01000209">
    <property type="protein sequence ID" value="PLO71734.1"/>
    <property type="molecule type" value="Genomic_DNA"/>
</dbReference>
<protein>
    <submittedName>
        <fullName evidence="1">Uncharacterized protein</fullName>
    </submittedName>
</protein>
<proteinExistence type="predicted"/>
<evidence type="ECO:0000313" key="1">
    <source>
        <dbReference type="EMBL" id="PLO71734.1"/>
    </source>
</evidence>
<dbReference type="AlphaFoldDB" id="A0A2J5Q0M8"/>
<reference evidence="1 2" key="2">
    <citation type="submission" date="2018-01" db="EMBL/GenBank/DDBJ databases">
        <title>Genomic study of Klebsiella pneumoniae.</title>
        <authorList>
            <person name="Yang Y."/>
            <person name="Bicalho R."/>
        </authorList>
    </citation>
    <scope>NUCLEOTIDE SEQUENCE [LARGE SCALE GENOMIC DNA]</scope>
    <source>
        <strain evidence="1 2">A10</strain>
    </source>
</reference>
<name>A0A2J5Q0M8_9ENTR</name>
<reference evidence="1 2" key="1">
    <citation type="submission" date="2017-11" db="EMBL/GenBank/DDBJ databases">
        <authorList>
            <person name="Han C.G."/>
        </authorList>
    </citation>
    <scope>NUCLEOTIDE SEQUENCE [LARGE SCALE GENOMIC DNA]</scope>
    <source>
        <strain evidence="1 2">A10</strain>
    </source>
</reference>
<organism evidence="1 2">
    <name type="scientific">Klebsiella michiganensis</name>
    <dbReference type="NCBI Taxonomy" id="1134687"/>
    <lineage>
        <taxon>Bacteria</taxon>
        <taxon>Pseudomonadati</taxon>
        <taxon>Pseudomonadota</taxon>
        <taxon>Gammaproteobacteria</taxon>
        <taxon>Enterobacterales</taxon>
        <taxon>Enterobacteriaceae</taxon>
        <taxon>Klebsiella/Raoultella group</taxon>
        <taxon>Klebsiella</taxon>
    </lineage>
</organism>